<sequence>MCFGLRVICYAAYEIIKLDVCNSFEKVLSMEEPYSSDDIDDVRKRWAECFLEVI</sequence>
<accession>A0ABD3EC42</accession>
<proteinExistence type="predicted"/>
<protein>
    <submittedName>
        <fullName evidence="1">Uncharacterized protein</fullName>
    </submittedName>
</protein>
<evidence type="ECO:0000313" key="1">
    <source>
        <dbReference type="EMBL" id="KAL3651307.1"/>
    </source>
</evidence>
<dbReference type="Proteomes" id="UP001632038">
    <property type="component" value="Unassembled WGS sequence"/>
</dbReference>
<name>A0ABD3EC42_9LAMI</name>
<keyword evidence="2" id="KW-1185">Reference proteome</keyword>
<organism evidence="1 2">
    <name type="scientific">Castilleja foliolosa</name>
    <dbReference type="NCBI Taxonomy" id="1961234"/>
    <lineage>
        <taxon>Eukaryota</taxon>
        <taxon>Viridiplantae</taxon>
        <taxon>Streptophyta</taxon>
        <taxon>Embryophyta</taxon>
        <taxon>Tracheophyta</taxon>
        <taxon>Spermatophyta</taxon>
        <taxon>Magnoliopsida</taxon>
        <taxon>eudicotyledons</taxon>
        <taxon>Gunneridae</taxon>
        <taxon>Pentapetalae</taxon>
        <taxon>asterids</taxon>
        <taxon>lamiids</taxon>
        <taxon>Lamiales</taxon>
        <taxon>Orobanchaceae</taxon>
        <taxon>Pedicularideae</taxon>
        <taxon>Castillejinae</taxon>
        <taxon>Castilleja</taxon>
    </lineage>
</organism>
<gene>
    <name evidence="1" type="ORF">CASFOL_004309</name>
</gene>
<dbReference type="AlphaFoldDB" id="A0ABD3EC42"/>
<reference evidence="2" key="1">
    <citation type="journal article" date="2024" name="IScience">
        <title>Strigolactones Initiate the Formation of Haustorium-like Structures in Castilleja.</title>
        <authorList>
            <person name="Buerger M."/>
            <person name="Peterson D."/>
            <person name="Chory J."/>
        </authorList>
    </citation>
    <scope>NUCLEOTIDE SEQUENCE [LARGE SCALE GENOMIC DNA]</scope>
</reference>
<comment type="caution">
    <text evidence="1">The sequence shown here is derived from an EMBL/GenBank/DDBJ whole genome shotgun (WGS) entry which is preliminary data.</text>
</comment>
<evidence type="ECO:0000313" key="2">
    <source>
        <dbReference type="Proteomes" id="UP001632038"/>
    </source>
</evidence>
<dbReference type="EMBL" id="JAVIJP010000006">
    <property type="protein sequence ID" value="KAL3651307.1"/>
    <property type="molecule type" value="Genomic_DNA"/>
</dbReference>